<accession>R6TRP5</accession>
<keyword evidence="1" id="KW-1133">Transmembrane helix</keyword>
<gene>
    <name evidence="2" type="ORF">BN626_00296</name>
</gene>
<dbReference type="EMBL" id="CBFV010000019">
    <property type="protein sequence ID" value="CDC70546.1"/>
    <property type="molecule type" value="Genomic_DNA"/>
</dbReference>
<comment type="caution">
    <text evidence="2">The sequence shown here is derived from an EMBL/GenBank/DDBJ whole genome shotgun (WGS) entry which is preliminary data.</text>
</comment>
<proteinExistence type="predicted"/>
<organism evidence="2 3">
    <name type="scientific">Agathobacter rectalis CAG:36</name>
    <dbReference type="NCBI Taxonomy" id="1263079"/>
    <lineage>
        <taxon>Bacteria</taxon>
        <taxon>Bacillati</taxon>
        <taxon>Bacillota</taxon>
        <taxon>Clostridia</taxon>
        <taxon>Lachnospirales</taxon>
        <taxon>Lachnospiraceae</taxon>
        <taxon>Agathobacter</taxon>
    </lineage>
</organism>
<evidence type="ECO:0000256" key="1">
    <source>
        <dbReference type="SAM" id="Phobius"/>
    </source>
</evidence>
<keyword evidence="1" id="KW-0812">Transmembrane</keyword>
<feature type="transmembrane region" description="Helical" evidence="1">
    <location>
        <begin position="283"/>
        <end position="303"/>
    </location>
</feature>
<name>R6TRP5_9FIRM</name>
<sequence>MVTVICVCLIIILVLIAIGIIGNIKFSKTLDEGPEYIKIQDSESASEFTNKSINVNDYMKPVKKMVDINAHIENLSWQTMVENGRTVVNISFDNLRNSNITAIKFTAKGYNALDDLVSIGDNDTFFIIIQDINICGNSRAWNIKAFLPDNNIRKLELEESQISYSDGSVLTYAGRNLKEFELKQSLEPSIVSDIINSLRERFGFEYIYKPLVCQEGWFCGCGRYNDINNNYCTRCGAKKTDVTKYTSDEEIEHYISNYLDLLNQKNVDNCKMAIIKERKKKRLIFNLFIGIAIIFVTFCLYSVCDYNRSIYGNVFEKYDLTDTRSEIRKEFGKPDKTQYGVYENSGNYEDIIDEYNHKFLGNNGVIRVYYNEDEQVKKVVWKSTDIYEYDEIINFGKSVLDFYDEEYGDYTYDDYKKVITWEETNTGYRYSLYINGTETGGNDKNWLEITYE</sequence>
<evidence type="ECO:0000313" key="2">
    <source>
        <dbReference type="EMBL" id="CDC70546.1"/>
    </source>
</evidence>
<dbReference type="AlphaFoldDB" id="R6TRP5"/>
<dbReference type="Proteomes" id="UP000018162">
    <property type="component" value="Unassembled WGS sequence"/>
</dbReference>
<protein>
    <submittedName>
        <fullName evidence="2">Uncharacterized protein</fullName>
    </submittedName>
</protein>
<reference evidence="2" key="1">
    <citation type="submission" date="2012-11" db="EMBL/GenBank/DDBJ databases">
        <title>Dependencies among metagenomic species, viruses, plasmids and units of genetic variation.</title>
        <authorList>
            <person name="Nielsen H.B."/>
            <person name="Almeida M."/>
            <person name="Juncker A.S."/>
            <person name="Rasmussen S."/>
            <person name="Li J."/>
            <person name="Sunagawa S."/>
            <person name="Plichta D."/>
            <person name="Gautier L."/>
            <person name="Le Chatelier E."/>
            <person name="Peletier E."/>
            <person name="Bonde I."/>
            <person name="Nielsen T."/>
            <person name="Manichanh C."/>
            <person name="Arumugam M."/>
            <person name="Batto J."/>
            <person name="Santos M.B.Q.D."/>
            <person name="Blom N."/>
            <person name="Borruel N."/>
            <person name="Burgdorf K.S."/>
            <person name="Boumezbeur F."/>
            <person name="Casellas F."/>
            <person name="Dore J."/>
            <person name="Guarner F."/>
            <person name="Hansen T."/>
            <person name="Hildebrand F."/>
            <person name="Kaas R.S."/>
            <person name="Kennedy S."/>
            <person name="Kristiansen K."/>
            <person name="Kultima J.R."/>
            <person name="Leonard P."/>
            <person name="Levenez F."/>
            <person name="Lund O."/>
            <person name="Moumen B."/>
            <person name="Le Paslier D."/>
            <person name="Pons N."/>
            <person name="Pedersen O."/>
            <person name="Prifti E."/>
            <person name="Qin J."/>
            <person name="Raes J."/>
            <person name="Tap J."/>
            <person name="Tims S."/>
            <person name="Ussery D.W."/>
            <person name="Yamada T."/>
            <person name="MetaHit consortium"/>
            <person name="Renault P."/>
            <person name="Sicheritz-Ponten T."/>
            <person name="Bork P."/>
            <person name="Wang J."/>
            <person name="Brunak S."/>
            <person name="Ehrlich S.D."/>
        </authorList>
    </citation>
    <scope>NUCLEOTIDE SEQUENCE [LARGE SCALE GENOMIC DNA]</scope>
</reference>
<keyword evidence="1" id="KW-0472">Membrane</keyword>
<evidence type="ECO:0000313" key="3">
    <source>
        <dbReference type="Proteomes" id="UP000018162"/>
    </source>
</evidence>